<evidence type="ECO:0000256" key="4">
    <source>
        <dbReference type="SAM" id="SignalP"/>
    </source>
</evidence>
<feature type="signal peptide" evidence="4">
    <location>
        <begin position="1"/>
        <end position="22"/>
    </location>
</feature>
<comment type="similarity">
    <text evidence="2">Belongs to the membrane fusion protein (MFP) (TC 8.A.1) family.</text>
</comment>
<dbReference type="NCBIfam" id="TIGR01730">
    <property type="entry name" value="RND_mfp"/>
    <property type="match status" value="1"/>
</dbReference>
<feature type="domain" description="Multidrug resistance protein MdtA-like C-terminal permuted SH3" evidence="8">
    <location>
        <begin position="293"/>
        <end position="353"/>
    </location>
</feature>
<accession>A0ABM7WPZ8</accession>
<evidence type="ECO:0000256" key="3">
    <source>
        <dbReference type="SAM" id="MobiDB-lite"/>
    </source>
</evidence>
<dbReference type="Pfam" id="PF25944">
    <property type="entry name" value="Beta-barrel_RND"/>
    <property type="match status" value="1"/>
</dbReference>
<dbReference type="InterPro" id="IPR058624">
    <property type="entry name" value="MdtA-like_HH"/>
</dbReference>
<evidence type="ECO:0000259" key="6">
    <source>
        <dbReference type="Pfam" id="PF25917"/>
    </source>
</evidence>
<keyword evidence="4" id="KW-0732">Signal</keyword>
<evidence type="ECO:0000259" key="5">
    <source>
        <dbReference type="Pfam" id="PF25876"/>
    </source>
</evidence>
<feature type="domain" description="Multidrug resistance protein MdtA-like barrel-sandwich hybrid" evidence="6">
    <location>
        <begin position="58"/>
        <end position="195"/>
    </location>
</feature>
<comment type="subcellular location">
    <subcellularLocation>
        <location evidence="1">Cell envelope</location>
    </subcellularLocation>
</comment>
<dbReference type="Gene3D" id="2.40.30.170">
    <property type="match status" value="1"/>
</dbReference>
<feature type="compositionally biased region" description="Low complexity" evidence="3">
    <location>
        <begin position="365"/>
        <end position="375"/>
    </location>
</feature>
<dbReference type="Pfam" id="PF25967">
    <property type="entry name" value="RND-MFP_C"/>
    <property type="match status" value="1"/>
</dbReference>
<dbReference type="InterPro" id="IPR058627">
    <property type="entry name" value="MdtA-like_C"/>
</dbReference>
<dbReference type="Gene3D" id="2.40.50.100">
    <property type="match status" value="1"/>
</dbReference>
<dbReference type="InterPro" id="IPR006143">
    <property type="entry name" value="RND_pump_MFP"/>
</dbReference>
<name>A0ABM7WPZ8_9BACT</name>
<feature type="region of interest" description="Disordered" evidence="3">
    <location>
        <begin position="364"/>
        <end position="398"/>
    </location>
</feature>
<reference evidence="10" key="1">
    <citation type="journal article" date="2022" name="Int. J. Syst. Evol. Microbiol.">
        <title>Anaeromyxobacter oryzae sp. nov., Anaeromyxobacter diazotrophicus sp. nov. and Anaeromyxobacter paludicola sp. nov., isolated from paddy soils.</title>
        <authorList>
            <person name="Itoh H."/>
            <person name="Xu Z."/>
            <person name="Mise K."/>
            <person name="Masuda Y."/>
            <person name="Ushijima N."/>
            <person name="Hayakawa C."/>
            <person name="Shiratori Y."/>
            <person name="Senoo K."/>
        </authorList>
    </citation>
    <scope>NUCLEOTIDE SEQUENCE [LARGE SCALE GENOMIC DNA]</scope>
    <source>
        <strain evidence="10">Red232</strain>
    </source>
</reference>
<feature type="chain" id="PRO_5046018516" evidence="4">
    <location>
        <begin position="23"/>
        <end position="398"/>
    </location>
</feature>
<dbReference type="Pfam" id="PF25917">
    <property type="entry name" value="BSH_RND"/>
    <property type="match status" value="1"/>
</dbReference>
<dbReference type="SUPFAM" id="SSF111369">
    <property type="entry name" value="HlyD-like secretion proteins"/>
    <property type="match status" value="1"/>
</dbReference>
<dbReference type="InterPro" id="IPR058625">
    <property type="entry name" value="MdtA-like_BSH"/>
</dbReference>
<protein>
    <submittedName>
        <fullName evidence="9">MexE family multidrug efflux RND transporter periplasmic adaptor subunit</fullName>
    </submittedName>
</protein>
<evidence type="ECO:0000256" key="2">
    <source>
        <dbReference type="ARBA" id="ARBA00009477"/>
    </source>
</evidence>
<proteinExistence type="inferred from homology"/>
<evidence type="ECO:0000313" key="10">
    <source>
        <dbReference type="Proteomes" id="UP001162891"/>
    </source>
</evidence>
<keyword evidence="10" id="KW-1185">Reference proteome</keyword>
<dbReference type="RefSeq" id="WP_248358145.1">
    <property type="nucleotide sequence ID" value="NZ_AP025591.1"/>
</dbReference>
<dbReference type="EMBL" id="AP025591">
    <property type="protein sequence ID" value="BDG01528.1"/>
    <property type="molecule type" value="Genomic_DNA"/>
</dbReference>
<feature type="domain" description="Multidrug resistance protein MdtA-like beta-barrel" evidence="7">
    <location>
        <begin position="202"/>
        <end position="286"/>
    </location>
</feature>
<evidence type="ECO:0000313" key="9">
    <source>
        <dbReference type="EMBL" id="BDG01528.1"/>
    </source>
</evidence>
<sequence length="398" mass="42421">MRLRILAVLGSTLLIGACHRGAAPPAPPAPTVQVVAVEKRDVRIYSEWVGSLDGFVNAEIKPQVTGYVRKQVYRDGAFVRKGEVLFLIDPRDYKDAADEARATLDRNIAARAKARLDVQRDRQLFAGQAITRQQLDNDLAAEREATAAVEASRASLHRAQLNRGWTQVTSPIDGIAGIAQVQVGNLVNASSTMTTVSQVEPIKAQFSISEVEYLGSVRGSRWAEPGRSADPPLEVILQDGTVYPHRGTVVAVNRQFSPQTGTIAIQGSFPNPGNVLRPGQYARVRAATEVRKDALLVSQRAINELQGSYQVGVVGPDGKLEVRSVKTAGQVGAMAIVLRGVRAGEKVVVSDLARIRPGMEVRAVPASGGSSAMASPPEPASHESTASASPTGSSSRSR</sequence>
<dbReference type="Gene3D" id="1.10.287.470">
    <property type="entry name" value="Helix hairpin bin"/>
    <property type="match status" value="1"/>
</dbReference>
<dbReference type="PANTHER" id="PTHR30158">
    <property type="entry name" value="ACRA/E-RELATED COMPONENT OF DRUG EFFLUX TRANSPORTER"/>
    <property type="match status" value="1"/>
</dbReference>
<dbReference type="PROSITE" id="PS51257">
    <property type="entry name" value="PROKAR_LIPOPROTEIN"/>
    <property type="match status" value="1"/>
</dbReference>
<evidence type="ECO:0000256" key="1">
    <source>
        <dbReference type="ARBA" id="ARBA00004196"/>
    </source>
</evidence>
<dbReference type="Gene3D" id="2.40.420.20">
    <property type="match status" value="1"/>
</dbReference>
<feature type="compositionally biased region" description="Low complexity" evidence="3">
    <location>
        <begin position="382"/>
        <end position="398"/>
    </location>
</feature>
<gene>
    <name evidence="9" type="primary">acrA</name>
    <name evidence="9" type="ORF">AMOR_05240</name>
</gene>
<feature type="domain" description="Multidrug resistance protein MdtA-like alpha-helical hairpin" evidence="5">
    <location>
        <begin position="98"/>
        <end position="166"/>
    </location>
</feature>
<dbReference type="Proteomes" id="UP001162891">
    <property type="component" value="Chromosome"/>
</dbReference>
<dbReference type="InterPro" id="IPR058626">
    <property type="entry name" value="MdtA-like_b-barrel"/>
</dbReference>
<organism evidence="9 10">
    <name type="scientific">Anaeromyxobacter oryzae</name>
    <dbReference type="NCBI Taxonomy" id="2918170"/>
    <lineage>
        <taxon>Bacteria</taxon>
        <taxon>Pseudomonadati</taxon>
        <taxon>Myxococcota</taxon>
        <taxon>Myxococcia</taxon>
        <taxon>Myxococcales</taxon>
        <taxon>Cystobacterineae</taxon>
        <taxon>Anaeromyxobacteraceae</taxon>
        <taxon>Anaeromyxobacter</taxon>
    </lineage>
</organism>
<dbReference type="Pfam" id="PF25876">
    <property type="entry name" value="HH_MFP_RND"/>
    <property type="match status" value="1"/>
</dbReference>
<evidence type="ECO:0000259" key="7">
    <source>
        <dbReference type="Pfam" id="PF25944"/>
    </source>
</evidence>
<evidence type="ECO:0000259" key="8">
    <source>
        <dbReference type="Pfam" id="PF25967"/>
    </source>
</evidence>